<dbReference type="InterPro" id="IPR036397">
    <property type="entry name" value="RNaseH_sf"/>
</dbReference>
<proteinExistence type="predicted"/>
<dbReference type="InterPro" id="IPR050951">
    <property type="entry name" value="Retrovirus_Pol_polyprotein"/>
</dbReference>
<gene>
    <name evidence="3" type="ORF">GPECTOR_17g772</name>
</gene>
<keyword evidence="4" id="KW-1185">Reference proteome</keyword>
<dbReference type="PROSITE" id="PS50994">
    <property type="entry name" value="INTEGRASE"/>
    <property type="match status" value="1"/>
</dbReference>
<dbReference type="InterPro" id="IPR001584">
    <property type="entry name" value="Integrase_cat-core"/>
</dbReference>
<feature type="region of interest" description="Disordered" evidence="1">
    <location>
        <begin position="214"/>
        <end position="246"/>
    </location>
</feature>
<name>A0A150GJZ1_GONPE</name>
<dbReference type="GO" id="GO:0003676">
    <property type="term" value="F:nucleic acid binding"/>
    <property type="evidence" value="ECO:0007669"/>
    <property type="project" value="InterPro"/>
</dbReference>
<evidence type="ECO:0000313" key="3">
    <source>
        <dbReference type="EMBL" id="KXZ50136.1"/>
    </source>
</evidence>
<feature type="domain" description="Integrase catalytic" evidence="2">
    <location>
        <begin position="1"/>
        <end position="85"/>
    </location>
</feature>
<evidence type="ECO:0000259" key="2">
    <source>
        <dbReference type="PROSITE" id="PS50994"/>
    </source>
</evidence>
<comment type="caution">
    <text evidence="3">The sequence shown here is derived from an EMBL/GenBank/DDBJ whole genome shotgun (WGS) entry which is preliminary data.</text>
</comment>
<organism evidence="3 4">
    <name type="scientific">Gonium pectorale</name>
    <name type="common">Green alga</name>
    <dbReference type="NCBI Taxonomy" id="33097"/>
    <lineage>
        <taxon>Eukaryota</taxon>
        <taxon>Viridiplantae</taxon>
        <taxon>Chlorophyta</taxon>
        <taxon>core chlorophytes</taxon>
        <taxon>Chlorophyceae</taxon>
        <taxon>CS clade</taxon>
        <taxon>Chlamydomonadales</taxon>
        <taxon>Volvocaceae</taxon>
        <taxon>Gonium</taxon>
    </lineage>
</organism>
<reference evidence="4" key="1">
    <citation type="journal article" date="2016" name="Nat. Commun.">
        <title>The Gonium pectorale genome demonstrates co-option of cell cycle regulation during the evolution of multicellularity.</title>
        <authorList>
            <person name="Hanschen E.R."/>
            <person name="Marriage T.N."/>
            <person name="Ferris P.J."/>
            <person name="Hamaji T."/>
            <person name="Toyoda A."/>
            <person name="Fujiyama A."/>
            <person name="Neme R."/>
            <person name="Noguchi H."/>
            <person name="Minakuchi Y."/>
            <person name="Suzuki M."/>
            <person name="Kawai-Toyooka H."/>
            <person name="Smith D.R."/>
            <person name="Sparks H."/>
            <person name="Anderson J."/>
            <person name="Bakaric R."/>
            <person name="Luria V."/>
            <person name="Karger A."/>
            <person name="Kirschner M.W."/>
            <person name="Durand P.M."/>
            <person name="Michod R.E."/>
            <person name="Nozaki H."/>
            <person name="Olson B.J."/>
        </authorList>
    </citation>
    <scope>NUCLEOTIDE SEQUENCE [LARGE SCALE GENOMIC DNA]</scope>
    <source>
        <strain evidence="4">NIES-2863</strain>
    </source>
</reference>
<evidence type="ECO:0000313" key="4">
    <source>
        <dbReference type="Proteomes" id="UP000075714"/>
    </source>
</evidence>
<dbReference type="SUPFAM" id="SSF53098">
    <property type="entry name" value="Ribonuclease H-like"/>
    <property type="match status" value="1"/>
</dbReference>
<dbReference type="OrthoDB" id="2016337at2759"/>
<dbReference type="InterPro" id="IPR012337">
    <property type="entry name" value="RNaseH-like_sf"/>
</dbReference>
<dbReference type="PANTHER" id="PTHR37984:SF5">
    <property type="entry name" value="PROTEIN NYNRIN-LIKE"/>
    <property type="match status" value="1"/>
</dbReference>
<dbReference type="AlphaFoldDB" id="A0A150GJZ1"/>
<dbReference type="STRING" id="33097.A0A150GJZ1"/>
<dbReference type="EMBL" id="LSYV01000018">
    <property type="protein sequence ID" value="KXZ50136.1"/>
    <property type="molecule type" value="Genomic_DNA"/>
</dbReference>
<dbReference type="GO" id="GO:0015074">
    <property type="term" value="P:DNA integration"/>
    <property type="evidence" value="ECO:0007669"/>
    <property type="project" value="InterPro"/>
</dbReference>
<dbReference type="Proteomes" id="UP000075714">
    <property type="component" value="Unassembled WGS sequence"/>
</dbReference>
<dbReference type="PANTHER" id="PTHR37984">
    <property type="entry name" value="PROTEIN CBG26694"/>
    <property type="match status" value="1"/>
</dbReference>
<accession>A0A150GJZ1</accession>
<sequence length="246" mass="27008">MVAIEHFSKWIELVPLPNKSAQSTAAAFLDNVLSRFSAPAEVLTDRGTEWQGEFAELLEQCLIDHRETSAEHPQTDGAAERIVQMPVRRDAVLRVVDVYDNGVATLMGRCGTERKEHAPVPEPKIFPSAREKRRAKEAEKLEGSVVRRSLRDPKTLRPRKVVGVIVGNTGEEGMSAVTVKYGDGTCELLDLAPAKRLVLGDVDACVAMSALRTDKDKDRDRATPSSTPARNPTHMGDDTLARKLTA</sequence>
<feature type="compositionally biased region" description="Basic and acidic residues" evidence="1">
    <location>
        <begin position="235"/>
        <end position="246"/>
    </location>
</feature>
<dbReference type="Gene3D" id="3.30.420.10">
    <property type="entry name" value="Ribonuclease H-like superfamily/Ribonuclease H"/>
    <property type="match status" value="1"/>
</dbReference>
<evidence type="ECO:0000256" key="1">
    <source>
        <dbReference type="SAM" id="MobiDB-lite"/>
    </source>
</evidence>
<dbReference type="Pfam" id="PF00665">
    <property type="entry name" value="rve"/>
    <property type="match status" value="1"/>
</dbReference>
<protein>
    <recommendedName>
        <fullName evidence="2">Integrase catalytic domain-containing protein</fullName>
    </recommendedName>
</protein>